<keyword evidence="3" id="KW-0326">Glycosidase</keyword>
<keyword evidence="2" id="KW-0378">Hydrolase</keyword>
<dbReference type="InterPro" id="IPR036452">
    <property type="entry name" value="Ribo_hydro-like"/>
</dbReference>
<dbReference type="Gene3D" id="3.90.245.10">
    <property type="entry name" value="Ribonucleoside hydrolase-like"/>
    <property type="match status" value="1"/>
</dbReference>
<evidence type="ECO:0000256" key="3">
    <source>
        <dbReference type="ARBA" id="ARBA00023295"/>
    </source>
</evidence>
<dbReference type="Pfam" id="PF01156">
    <property type="entry name" value="IU_nuc_hydro"/>
    <property type="match status" value="1"/>
</dbReference>
<sequence length="280" mass="30409">MRQNVWLDCDPGHDDAFALCLAAYHPHVKLLGISTVHGNQNIQKTTQNAVNFRHCIGKPDIDIYEGQPRPLLRPPVQCPEIHGESGLEGFQFPSPSRGASDGKAVLKMFEAIDNAEGGTTIVVTGCQTNVALLMTLFPEIKSKINKIVFMGGAIGLGNTGPVMEFNIQIDPEAAAIVLQSGVECWMVPLEVTHTALVTADIITKVEELSPQFCQMLKGLLLFFADTYRNVFGFSDPPLHDPCAVFCAVSPEDFVWEMTRVDVETSGVLTAGKWGLRPSGG</sequence>
<dbReference type="PANTHER" id="PTHR12304:SF59">
    <property type="entry name" value="INOSINE-URIDINE PREFERRING NUCLEOSIDE HYDROLASE FAMILY PROTEIN"/>
    <property type="match status" value="1"/>
</dbReference>
<dbReference type="GO" id="GO:0005829">
    <property type="term" value="C:cytosol"/>
    <property type="evidence" value="ECO:0007669"/>
    <property type="project" value="TreeGrafter"/>
</dbReference>
<dbReference type="SUPFAM" id="SSF53590">
    <property type="entry name" value="Nucleoside hydrolase"/>
    <property type="match status" value="1"/>
</dbReference>
<dbReference type="CDD" id="cd02651">
    <property type="entry name" value="nuc_hydro_IU_UC_XIUA"/>
    <property type="match status" value="1"/>
</dbReference>
<accession>A0A0G4FLT9</accession>
<name>A0A0G4FLT9_9ALVE</name>
<evidence type="ECO:0000256" key="2">
    <source>
        <dbReference type="ARBA" id="ARBA00022801"/>
    </source>
</evidence>
<reference evidence="5" key="1">
    <citation type="submission" date="2014-11" db="EMBL/GenBank/DDBJ databases">
        <authorList>
            <person name="Otto D Thomas"/>
            <person name="Naeem Raeece"/>
        </authorList>
    </citation>
    <scope>NUCLEOTIDE SEQUENCE</scope>
</reference>
<evidence type="ECO:0000313" key="5">
    <source>
        <dbReference type="EMBL" id="CEM14978.1"/>
    </source>
</evidence>
<feature type="domain" description="Inosine/uridine-preferring nucleoside hydrolase" evidence="4">
    <location>
        <begin position="5"/>
        <end position="272"/>
    </location>
</feature>
<dbReference type="AlphaFoldDB" id="A0A0G4FLT9"/>
<proteinExistence type="inferred from homology"/>
<dbReference type="GO" id="GO:0006152">
    <property type="term" value="P:purine nucleoside catabolic process"/>
    <property type="evidence" value="ECO:0007669"/>
    <property type="project" value="TreeGrafter"/>
</dbReference>
<dbReference type="PANTHER" id="PTHR12304">
    <property type="entry name" value="INOSINE-URIDINE PREFERRING NUCLEOSIDE HYDROLASE"/>
    <property type="match status" value="1"/>
</dbReference>
<comment type="similarity">
    <text evidence="1">Belongs to the IUNH family.</text>
</comment>
<dbReference type="InterPro" id="IPR001910">
    <property type="entry name" value="Inosine/uridine_hydrolase_dom"/>
</dbReference>
<evidence type="ECO:0000256" key="1">
    <source>
        <dbReference type="ARBA" id="ARBA00009176"/>
    </source>
</evidence>
<dbReference type="PhylomeDB" id="A0A0G4FLT9"/>
<dbReference type="InterPro" id="IPR023186">
    <property type="entry name" value="IUNH"/>
</dbReference>
<dbReference type="EMBL" id="CDMZ01000469">
    <property type="protein sequence ID" value="CEM14978.1"/>
    <property type="molecule type" value="Genomic_DNA"/>
</dbReference>
<organism evidence="5">
    <name type="scientific">Chromera velia CCMP2878</name>
    <dbReference type="NCBI Taxonomy" id="1169474"/>
    <lineage>
        <taxon>Eukaryota</taxon>
        <taxon>Sar</taxon>
        <taxon>Alveolata</taxon>
        <taxon>Colpodellida</taxon>
        <taxon>Chromeraceae</taxon>
        <taxon>Chromera</taxon>
    </lineage>
</organism>
<evidence type="ECO:0000259" key="4">
    <source>
        <dbReference type="Pfam" id="PF01156"/>
    </source>
</evidence>
<protein>
    <recommendedName>
        <fullName evidence="4">Inosine/uridine-preferring nucleoside hydrolase domain-containing protein</fullName>
    </recommendedName>
</protein>
<dbReference type="GO" id="GO:0008477">
    <property type="term" value="F:purine nucleosidase activity"/>
    <property type="evidence" value="ECO:0007669"/>
    <property type="project" value="TreeGrafter"/>
</dbReference>
<dbReference type="VEuPathDB" id="CryptoDB:Cvel_17676"/>
<gene>
    <name evidence="5" type="ORF">Cvel_17676</name>
</gene>